<feature type="compositionally biased region" description="Low complexity" evidence="1">
    <location>
        <begin position="259"/>
        <end position="269"/>
    </location>
</feature>
<reference evidence="2" key="1">
    <citation type="submission" date="2023-03" db="EMBL/GenBank/DDBJ databases">
        <title>Massive genome expansion in bonnet fungi (Mycena s.s.) driven by repeated elements and novel gene families across ecological guilds.</title>
        <authorList>
            <consortium name="Lawrence Berkeley National Laboratory"/>
            <person name="Harder C.B."/>
            <person name="Miyauchi S."/>
            <person name="Viragh M."/>
            <person name="Kuo A."/>
            <person name="Thoen E."/>
            <person name="Andreopoulos B."/>
            <person name="Lu D."/>
            <person name="Skrede I."/>
            <person name="Drula E."/>
            <person name="Henrissat B."/>
            <person name="Morin E."/>
            <person name="Kohler A."/>
            <person name="Barry K."/>
            <person name="LaButti K."/>
            <person name="Morin E."/>
            <person name="Salamov A."/>
            <person name="Lipzen A."/>
            <person name="Mereny Z."/>
            <person name="Hegedus B."/>
            <person name="Baldrian P."/>
            <person name="Stursova M."/>
            <person name="Weitz H."/>
            <person name="Taylor A."/>
            <person name="Grigoriev I.V."/>
            <person name="Nagy L.G."/>
            <person name="Martin F."/>
            <person name="Kauserud H."/>
        </authorList>
    </citation>
    <scope>NUCLEOTIDE SEQUENCE</scope>
    <source>
        <strain evidence="2">CBHHK002</strain>
    </source>
</reference>
<dbReference type="Proteomes" id="UP001218218">
    <property type="component" value="Unassembled WGS sequence"/>
</dbReference>
<feature type="compositionally biased region" description="Basic and acidic residues" evidence="1">
    <location>
        <begin position="16"/>
        <end position="27"/>
    </location>
</feature>
<name>A0AAD7EWV7_9AGAR</name>
<proteinExistence type="predicted"/>
<keyword evidence="3" id="KW-1185">Reference proteome</keyword>
<dbReference type="GO" id="GO:0008270">
    <property type="term" value="F:zinc ion binding"/>
    <property type="evidence" value="ECO:0007669"/>
    <property type="project" value="InterPro"/>
</dbReference>
<organism evidence="2 3">
    <name type="scientific">Mycena albidolilacea</name>
    <dbReference type="NCBI Taxonomy" id="1033008"/>
    <lineage>
        <taxon>Eukaryota</taxon>
        <taxon>Fungi</taxon>
        <taxon>Dikarya</taxon>
        <taxon>Basidiomycota</taxon>
        <taxon>Agaricomycotina</taxon>
        <taxon>Agaricomycetes</taxon>
        <taxon>Agaricomycetidae</taxon>
        <taxon>Agaricales</taxon>
        <taxon>Marasmiineae</taxon>
        <taxon>Mycenaceae</taxon>
        <taxon>Mycena</taxon>
    </lineage>
</organism>
<feature type="region of interest" description="Disordered" evidence="1">
    <location>
        <begin position="135"/>
        <end position="192"/>
    </location>
</feature>
<feature type="region of interest" description="Disordered" evidence="1">
    <location>
        <begin position="443"/>
        <end position="467"/>
    </location>
</feature>
<feature type="compositionally biased region" description="Acidic residues" evidence="1">
    <location>
        <begin position="146"/>
        <end position="160"/>
    </location>
</feature>
<evidence type="ECO:0000313" key="2">
    <source>
        <dbReference type="EMBL" id="KAJ7353505.1"/>
    </source>
</evidence>
<evidence type="ECO:0000313" key="3">
    <source>
        <dbReference type="Proteomes" id="UP001218218"/>
    </source>
</evidence>
<accession>A0AAD7EWV7</accession>
<comment type="caution">
    <text evidence="2">The sequence shown here is derived from an EMBL/GenBank/DDBJ whole genome shotgun (WGS) entry which is preliminary data.</text>
</comment>
<protein>
    <recommendedName>
        <fullName evidence="4">Zn(2)-C6 fungal-type domain-containing protein</fullName>
    </recommendedName>
</protein>
<feature type="compositionally biased region" description="Basic and acidic residues" evidence="1">
    <location>
        <begin position="161"/>
        <end position="182"/>
    </location>
</feature>
<feature type="compositionally biased region" description="Low complexity" evidence="1">
    <location>
        <begin position="1"/>
        <end position="12"/>
    </location>
</feature>
<gene>
    <name evidence="2" type="ORF">DFH08DRAFT_956571</name>
</gene>
<dbReference type="GO" id="GO:0000981">
    <property type="term" value="F:DNA-binding transcription factor activity, RNA polymerase II-specific"/>
    <property type="evidence" value="ECO:0007669"/>
    <property type="project" value="InterPro"/>
</dbReference>
<evidence type="ECO:0008006" key="4">
    <source>
        <dbReference type="Google" id="ProtNLM"/>
    </source>
</evidence>
<dbReference type="CDD" id="cd00067">
    <property type="entry name" value="GAL4"/>
    <property type="match status" value="1"/>
</dbReference>
<dbReference type="Gene3D" id="4.10.240.10">
    <property type="entry name" value="Zn(2)-C6 fungal-type DNA-binding domain"/>
    <property type="match status" value="1"/>
</dbReference>
<dbReference type="AlphaFoldDB" id="A0AAD7EWV7"/>
<feature type="region of interest" description="Disordered" evidence="1">
    <location>
        <begin position="404"/>
        <end position="427"/>
    </location>
</feature>
<feature type="region of interest" description="Disordered" evidence="1">
    <location>
        <begin position="304"/>
        <end position="354"/>
    </location>
</feature>
<feature type="region of interest" description="Disordered" evidence="1">
    <location>
        <begin position="1"/>
        <end position="27"/>
    </location>
</feature>
<dbReference type="EMBL" id="JARIHO010000011">
    <property type="protein sequence ID" value="KAJ7353505.1"/>
    <property type="molecule type" value="Genomic_DNA"/>
</dbReference>
<dbReference type="InterPro" id="IPR036864">
    <property type="entry name" value="Zn2-C6_fun-type_DNA-bd_sf"/>
</dbReference>
<evidence type="ECO:0000256" key="1">
    <source>
        <dbReference type="SAM" id="MobiDB-lite"/>
    </source>
</evidence>
<sequence length="486" mass="54827">MSQQSHQSQQSSATHISRESSVDSVQERAARLMEEIEELRQGIIGGMSLEAVERARAEPEFLQYLWDLIELEGEAEAEVAVADANLRTAQDDMVKATNRRDQIVELRQRFERGNLQATEYVDAVDLLHRVISPDAEDIPDEKVDSGDESGDGEASEEMEEVGEKRKGKEKAKASLEKARMDREEDSERDGSLHACDKCTSRRVPCIVLQGKTACDRCHKLHVKCSLRLQSTKRLPQKKGSRIAEALAELGRRGAEEPQSESQASSQRRQVNSRTGEIIPDEISPFEEMWRGLLNTQRRLRKLEQCEEERERKRKRRRENWVAGNQPERDGEPQAAEGNSGRAARSTRPSSHPARLRSCTGVALLNPVVPVVSPVDDTSLIRMTIKVEHEEANDAAMAEIKKHGEEQAARKAERREQVAREEAEEKERKWATIDAELQALMAKKAELDKPQKPKTEPVEETVESSSSEMFQVPAGFHIEGDYLVLDN</sequence>
<feature type="compositionally biased region" description="Basic and acidic residues" evidence="1">
    <location>
        <begin position="443"/>
        <end position="456"/>
    </location>
</feature>
<feature type="region of interest" description="Disordered" evidence="1">
    <location>
        <begin position="250"/>
        <end position="279"/>
    </location>
</feature>
<dbReference type="InterPro" id="IPR001138">
    <property type="entry name" value="Zn2Cys6_DnaBD"/>
</dbReference>